<feature type="transmembrane region" description="Helical" evidence="1">
    <location>
        <begin position="408"/>
        <end position="426"/>
    </location>
</feature>
<feature type="transmembrane region" description="Helical" evidence="1">
    <location>
        <begin position="240"/>
        <end position="262"/>
    </location>
</feature>
<dbReference type="Pfam" id="PF11028">
    <property type="entry name" value="TMEM260-like"/>
    <property type="match status" value="1"/>
</dbReference>
<protein>
    <recommendedName>
        <fullName evidence="4">DUF2723 domain-containing protein</fullName>
    </recommendedName>
</protein>
<feature type="transmembrane region" description="Helical" evidence="1">
    <location>
        <begin position="438"/>
        <end position="463"/>
    </location>
</feature>
<keyword evidence="1" id="KW-0472">Membrane</keyword>
<dbReference type="PANTHER" id="PTHR16214">
    <property type="entry name" value="TRANSMEMBRANE PROTEIN 260"/>
    <property type="match status" value="1"/>
</dbReference>
<feature type="transmembrane region" description="Helical" evidence="1">
    <location>
        <begin position="382"/>
        <end position="401"/>
    </location>
</feature>
<feature type="transmembrane region" description="Helical" evidence="1">
    <location>
        <begin position="475"/>
        <end position="494"/>
    </location>
</feature>
<dbReference type="KEGG" id="cph:Cpha266_2374"/>
<dbReference type="RefSeq" id="WP_011746147.1">
    <property type="nucleotide sequence ID" value="NC_008639.1"/>
</dbReference>
<keyword evidence="3" id="KW-1185">Reference proteome</keyword>
<keyword evidence="1" id="KW-1133">Transmembrane helix</keyword>
<dbReference type="Proteomes" id="UP000008701">
    <property type="component" value="Chromosome"/>
</dbReference>
<feature type="transmembrane region" description="Helical" evidence="1">
    <location>
        <begin position="215"/>
        <end position="234"/>
    </location>
</feature>
<dbReference type="InterPro" id="IPR021280">
    <property type="entry name" value="TMEM260-like"/>
</dbReference>
<evidence type="ECO:0008006" key="4">
    <source>
        <dbReference type="Google" id="ProtNLM"/>
    </source>
</evidence>
<dbReference type="OrthoDB" id="9807602at2"/>
<feature type="transmembrane region" description="Helical" evidence="1">
    <location>
        <begin position="175"/>
        <end position="203"/>
    </location>
</feature>
<evidence type="ECO:0000313" key="3">
    <source>
        <dbReference type="Proteomes" id="UP000008701"/>
    </source>
</evidence>
<evidence type="ECO:0000256" key="1">
    <source>
        <dbReference type="SAM" id="Phobius"/>
    </source>
</evidence>
<sequence>MTHRVINRIIAVILFLVAELLYLRTMAPTLSFWDCGEFIATAYTLGIPHPPGAPLFLLLGRLFSMIPFFSDIGARVNLISTLASSATVMLTYLITLRFIILYRKSDPDGWSSSEKVSAYGSSVIAALALAFSDSFWFNAVEAEVYALSSLFTALVTWLMLRWYDDDPLPGNERWLMAVMYIIGLSIGVHLLSLLALFAVAMVYCFKKYEVTPRSVALFVVGSSGLFILIYQIIIKGLPVLLQWSSWSGFFVLAMLLVSGIWYTHSKRLVLLNTLVVSLLLIVIGYTSYGMIFIRAQAGPPINENNPSTPEAFYSYLNRDQYGEMPLWPRRWSPEPVHQYFYQQYSSDLDYFLSYQLNHMYLRYLGWQFIGREHDMEGAGVDWSVLWGLPFLFGFAGAVAHFRRQWKMGLVVTALFILTGAALVIYLNQTEPQPRERDYSYVGSFFAFAIWIGIGVETLLHVMAERLKLQAERHRLALALLTVTAALLLINGKMLQANYRMHDRSGNYVPWDWAWNMLQSCDKDAILFTNGDNDTFPLWYLQEVERIRTDVRVVNLSLANTGWYLQQLKNTSPRGAKTVAFGMGDGELASITYEPLDSVEVSVPAAKASRELLQESRLQGITLASVPPETMQWVMKPTVMFEGLGYLRPQDRAVYEIVTSNFPQRSIYFALTVDTESMIGLEKNLRLDGLAYKVVPNKSSDPMSNVNPALLYHKLLGVYRYHNLDNPEISLEETSRRLCANYSPLFIRLALALADDPEASLRVEGKSGLAVLKKRSAMALEVLNTASVLLPPDRYPLNPELAGTVTALYARLGEKKKAYPYIAYLEKLVKTTDLHTDPRLFYMLAGAYRAIGREQDALRVITLLSRELQEPRLLEEFEKMKE</sequence>
<reference evidence="2 3" key="1">
    <citation type="submission" date="2006-12" db="EMBL/GenBank/DDBJ databases">
        <title>Complete sequence of Chlorobium phaeobacteroides DSM 266.</title>
        <authorList>
            <consortium name="US DOE Joint Genome Institute"/>
            <person name="Copeland A."/>
            <person name="Lucas S."/>
            <person name="Lapidus A."/>
            <person name="Barry K."/>
            <person name="Detter J.C."/>
            <person name="Glavina del Rio T."/>
            <person name="Hammon N."/>
            <person name="Israni S."/>
            <person name="Pitluck S."/>
            <person name="Goltsman E."/>
            <person name="Schmutz J."/>
            <person name="Larimer F."/>
            <person name="Land M."/>
            <person name="Hauser L."/>
            <person name="Mikhailova N."/>
            <person name="Li T."/>
            <person name="Overmann J."/>
            <person name="Bryant D.A."/>
            <person name="Richardson P."/>
        </authorList>
    </citation>
    <scope>NUCLEOTIDE SEQUENCE [LARGE SCALE GENOMIC DNA]</scope>
    <source>
        <strain evidence="2 3">DSM 266</strain>
    </source>
</reference>
<keyword evidence="1" id="KW-0812">Transmembrane</keyword>
<dbReference type="InterPro" id="IPR052724">
    <property type="entry name" value="GT117_domain-containing"/>
</dbReference>
<feature type="transmembrane region" description="Helical" evidence="1">
    <location>
        <begin position="76"/>
        <end position="99"/>
    </location>
</feature>
<feature type="transmembrane region" description="Helical" evidence="1">
    <location>
        <begin position="269"/>
        <end position="293"/>
    </location>
</feature>
<feature type="transmembrane region" description="Helical" evidence="1">
    <location>
        <begin position="144"/>
        <end position="163"/>
    </location>
</feature>
<name>A1BIY5_CHLPD</name>
<dbReference type="eggNOG" id="COG0457">
    <property type="taxonomic scope" value="Bacteria"/>
</dbReference>
<gene>
    <name evidence="2" type="ordered locus">Cpha266_2374</name>
</gene>
<dbReference type="eggNOG" id="COG0697">
    <property type="taxonomic scope" value="Bacteria"/>
</dbReference>
<dbReference type="PANTHER" id="PTHR16214:SF3">
    <property type="entry name" value="TRANSMEMBRANE PROTEIN 260"/>
    <property type="match status" value="1"/>
</dbReference>
<dbReference type="STRING" id="290317.Cpha266_2374"/>
<dbReference type="HOGENOM" id="CLU_005363_0_0_10"/>
<feature type="transmembrane region" description="Helical" evidence="1">
    <location>
        <begin position="119"/>
        <end position="137"/>
    </location>
</feature>
<dbReference type="EMBL" id="CP000492">
    <property type="protein sequence ID" value="ABL66362.1"/>
    <property type="molecule type" value="Genomic_DNA"/>
</dbReference>
<dbReference type="AlphaFoldDB" id="A1BIY5"/>
<evidence type="ECO:0000313" key="2">
    <source>
        <dbReference type="EMBL" id="ABL66362.1"/>
    </source>
</evidence>
<feature type="transmembrane region" description="Helical" evidence="1">
    <location>
        <begin position="5"/>
        <end position="23"/>
    </location>
</feature>
<organism evidence="2 3">
    <name type="scientific">Chlorobium phaeobacteroides (strain DSM 266 / SMG 266 / 2430)</name>
    <dbReference type="NCBI Taxonomy" id="290317"/>
    <lineage>
        <taxon>Bacteria</taxon>
        <taxon>Pseudomonadati</taxon>
        <taxon>Chlorobiota</taxon>
        <taxon>Chlorobiia</taxon>
        <taxon>Chlorobiales</taxon>
        <taxon>Chlorobiaceae</taxon>
        <taxon>Chlorobium/Pelodictyon group</taxon>
        <taxon>Chlorobium</taxon>
    </lineage>
</organism>
<accession>A1BIY5</accession>
<proteinExistence type="predicted"/>